<accession>A0A6J4HK52</accession>
<dbReference type="EMBL" id="CADCTK010000181">
    <property type="protein sequence ID" value="CAA9226212.1"/>
    <property type="molecule type" value="Genomic_DNA"/>
</dbReference>
<gene>
    <name evidence="1" type="ORF">AVDCRST_MAG26-765</name>
</gene>
<sequence length="60" mass="6219">RGDIPWECLAVRQPHRCVRAELRHGARAPAPVPARAGALGALGDRGVAGGARRPAAAPYV</sequence>
<proteinExistence type="predicted"/>
<dbReference type="AlphaFoldDB" id="A0A6J4HK52"/>
<protein>
    <submittedName>
        <fullName evidence="1">Uncharacterized protein</fullName>
    </submittedName>
</protein>
<feature type="non-terminal residue" evidence="1">
    <location>
        <position position="60"/>
    </location>
</feature>
<feature type="non-terminal residue" evidence="1">
    <location>
        <position position="1"/>
    </location>
</feature>
<name>A0A6J4HK52_9CHLR</name>
<organism evidence="1">
    <name type="scientific">uncultured Chloroflexia bacterium</name>
    <dbReference type="NCBI Taxonomy" id="1672391"/>
    <lineage>
        <taxon>Bacteria</taxon>
        <taxon>Bacillati</taxon>
        <taxon>Chloroflexota</taxon>
        <taxon>Chloroflexia</taxon>
        <taxon>environmental samples</taxon>
    </lineage>
</organism>
<reference evidence="1" key="1">
    <citation type="submission" date="2020-02" db="EMBL/GenBank/DDBJ databases">
        <authorList>
            <person name="Meier V. D."/>
        </authorList>
    </citation>
    <scope>NUCLEOTIDE SEQUENCE</scope>
    <source>
        <strain evidence="1">AVDCRST_MAG26</strain>
    </source>
</reference>
<evidence type="ECO:0000313" key="1">
    <source>
        <dbReference type="EMBL" id="CAA9226212.1"/>
    </source>
</evidence>